<sequence length="468" mass="51938">MLEFLGHFHPVIVHLPIGVLLVAIFLQWLSGKEKYRGVKPAIAPILLSGSIASIVACVTGYFLSISDDYDQSSVNWHMWMAIGVVLVSLVLYTKEVNPKVEVSKKFLSIGLVVLITVTGHFGGTLTHGSDYLSKPFFKMFSGDSVVNTAIKPVANVQEALVYDDVIKPILETKCYSCHNENKQKGKLRMDDIALLLKGGKHGKIIDVNNVDSSEMLQRLLLPTDNEKHMPPKEKPQPTESQVALLHWWISNNADFKKKVKDIQQPDKIKPVLLALQKPVIIKKQALNLPATAVEKGDEKIIQQLTKKGFVVLPVAQNTNYLMVTLTDAKKVIKKDIDLLGKLSNQIVSLKISNSTFENEAIGSLSKLSNLRKLNLANTNLTDKELPALNSLQHLQNLNLTGTKVSAQAILQLQKLKELKTMYLYQTSISKSDSLKLKTAFAKTEIDFGNYFVPLLPSDTTLVKQVPAK</sequence>
<dbReference type="Pfam" id="PF09990">
    <property type="entry name" value="DUF2231"/>
    <property type="match status" value="1"/>
</dbReference>
<dbReference type="EMBL" id="BJYT01000007">
    <property type="protein sequence ID" value="GEO09573.1"/>
    <property type="molecule type" value="Genomic_DNA"/>
</dbReference>
<evidence type="ECO:0000313" key="5">
    <source>
        <dbReference type="Proteomes" id="UP000321513"/>
    </source>
</evidence>
<keyword evidence="1" id="KW-0472">Membrane</keyword>
<accession>A0A512BC67</accession>
<feature type="domain" description="DUF2231" evidence="3">
    <location>
        <begin position="8"/>
        <end position="126"/>
    </location>
</feature>
<dbReference type="SUPFAM" id="SSF52047">
    <property type="entry name" value="RNI-like"/>
    <property type="match status" value="1"/>
</dbReference>
<dbReference type="OrthoDB" id="713772at2"/>
<dbReference type="InterPro" id="IPR019251">
    <property type="entry name" value="DUF2231_TM"/>
</dbReference>
<evidence type="ECO:0000256" key="1">
    <source>
        <dbReference type="SAM" id="Phobius"/>
    </source>
</evidence>
<evidence type="ECO:0000259" key="2">
    <source>
        <dbReference type="Pfam" id="PF07635"/>
    </source>
</evidence>
<feature type="transmembrane region" description="Helical" evidence="1">
    <location>
        <begin position="76"/>
        <end position="94"/>
    </location>
</feature>
<comment type="caution">
    <text evidence="4">The sequence shown here is derived from an EMBL/GenBank/DDBJ whole genome shotgun (WGS) entry which is preliminary data.</text>
</comment>
<dbReference type="PANTHER" id="PTHR35889:SF3">
    <property type="entry name" value="F-BOX DOMAIN-CONTAINING PROTEIN"/>
    <property type="match status" value="1"/>
</dbReference>
<keyword evidence="1" id="KW-1133">Transmembrane helix</keyword>
<keyword evidence="1" id="KW-0812">Transmembrane</keyword>
<organism evidence="4 5">
    <name type="scientific">Segetibacter aerophilus</name>
    <dbReference type="NCBI Taxonomy" id="670293"/>
    <lineage>
        <taxon>Bacteria</taxon>
        <taxon>Pseudomonadati</taxon>
        <taxon>Bacteroidota</taxon>
        <taxon>Chitinophagia</taxon>
        <taxon>Chitinophagales</taxon>
        <taxon>Chitinophagaceae</taxon>
        <taxon>Segetibacter</taxon>
    </lineage>
</organism>
<gene>
    <name evidence="4" type="ORF">SAE01_20690</name>
</gene>
<dbReference type="InterPro" id="IPR032675">
    <property type="entry name" value="LRR_dom_sf"/>
</dbReference>
<dbReference type="Gene3D" id="3.80.10.10">
    <property type="entry name" value="Ribonuclease Inhibitor"/>
    <property type="match status" value="1"/>
</dbReference>
<evidence type="ECO:0000313" key="4">
    <source>
        <dbReference type="EMBL" id="GEO09573.1"/>
    </source>
</evidence>
<name>A0A512BC67_9BACT</name>
<feature type="transmembrane region" description="Helical" evidence="1">
    <location>
        <begin position="41"/>
        <end position="64"/>
    </location>
</feature>
<keyword evidence="5" id="KW-1185">Reference proteome</keyword>
<proteinExistence type="predicted"/>
<dbReference type="Proteomes" id="UP000321513">
    <property type="component" value="Unassembled WGS sequence"/>
</dbReference>
<dbReference type="PANTHER" id="PTHR35889">
    <property type="entry name" value="CYCLOINULO-OLIGOSACCHARIDE FRUCTANOTRANSFERASE-RELATED"/>
    <property type="match status" value="1"/>
</dbReference>
<dbReference type="AlphaFoldDB" id="A0A512BC67"/>
<dbReference type="Pfam" id="PF07635">
    <property type="entry name" value="PSCyt1"/>
    <property type="match status" value="1"/>
</dbReference>
<feature type="transmembrane region" description="Helical" evidence="1">
    <location>
        <begin position="106"/>
        <end position="125"/>
    </location>
</feature>
<feature type="domain" description="Cytochrome C Planctomycete-type" evidence="2">
    <location>
        <begin position="174"/>
        <end position="233"/>
    </location>
</feature>
<feature type="transmembrane region" description="Helical" evidence="1">
    <location>
        <begin position="12"/>
        <end position="29"/>
    </location>
</feature>
<dbReference type="InterPro" id="IPR011429">
    <property type="entry name" value="Cyt_c_Planctomycete-type"/>
</dbReference>
<reference evidence="4 5" key="1">
    <citation type="submission" date="2019-07" db="EMBL/GenBank/DDBJ databases">
        <title>Whole genome shotgun sequence of Segetibacter aerophilus NBRC 106135.</title>
        <authorList>
            <person name="Hosoyama A."/>
            <person name="Uohara A."/>
            <person name="Ohji S."/>
            <person name="Ichikawa N."/>
        </authorList>
    </citation>
    <scope>NUCLEOTIDE SEQUENCE [LARGE SCALE GENOMIC DNA]</scope>
    <source>
        <strain evidence="4 5">NBRC 106135</strain>
    </source>
</reference>
<protein>
    <submittedName>
        <fullName evidence="4">Uncharacterized protein</fullName>
    </submittedName>
</protein>
<evidence type="ECO:0000259" key="3">
    <source>
        <dbReference type="Pfam" id="PF09990"/>
    </source>
</evidence>
<dbReference type="RefSeq" id="WP_147203699.1">
    <property type="nucleotide sequence ID" value="NZ_BJYT01000007.1"/>
</dbReference>